<gene>
    <name evidence="2" type="ORF">LITE_LOCUS16646</name>
    <name evidence="3" type="ORF">LITE_LOCUS16927</name>
</gene>
<feature type="region of interest" description="Disordered" evidence="1">
    <location>
        <begin position="1"/>
        <end position="109"/>
    </location>
</feature>
<name>A0AAV0K2V5_9ROSI</name>
<protein>
    <submittedName>
        <fullName evidence="3">Uncharacterized protein</fullName>
    </submittedName>
</protein>
<evidence type="ECO:0000256" key="1">
    <source>
        <dbReference type="SAM" id="MobiDB-lite"/>
    </source>
</evidence>
<sequence>MFILHQIRDPNTKPRPEYLHPPSNRRPEPLLLNDRPNSPEPPLHNPTLPPRLGPRPLHPPQPQIPRRLRHACGVVGRGSDHRRHAGIRANSPNCGAGSRGRRRRGHHREEHLQRLRANWASGEIGRDGRQRSDCDGSYDESLLRNHCQGGFRERVSSFLLRRRHRHLGYGFARRHNQEFGLWVCLLGGL</sequence>
<evidence type="ECO:0000313" key="4">
    <source>
        <dbReference type="Proteomes" id="UP001154282"/>
    </source>
</evidence>
<feature type="compositionally biased region" description="Pro residues" evidence="1">
    <location>
        <begin position="38"/>
        <end position="63"/>
    </location>
</feature>
<accession>A0AAV0K2V5</accession>
<keyword evidence="4" id="KW-1185">Reference proteome</keyword>
<dbReference type="Proteomes" id="UP001154282">
    <property type="component" value="Unassembled WGS sequence"/>
</dbReference>
<evidence type="ECO:0000313" key="2">
    <source>
        <dbReference type="EMBL" id="CAI0415463.1"/>
    </source>
</evidence>
<dbReference type="EMBL" id="CAMGYJ010000005">
    <property type="protein sequence ID" value="CAI0416326.1"/>
    <property type="molecule type" value="Genomic_DNA"/>
</dbReference>
<dbReference type="EMBL" id="CAMGYJ010000005">
    <property type="protein sequence ID" value="CAI0415463.1"/>
    <property type="molecule type" value="Genomic_DNA"/>
</dbReference>
<comment type="caution">
    <text evidence="3">The sequence shown here is derived from an EMBL/GenBank/DDBJ whole genome shotgun (WGS) entry which is preliminary data.</text>
</comment>
<feature type="compositionally biased region" description="Basic and acidic residues" evidence="1">
    <location>
        <begin position="1"/>
        <end position="18"/>
    </location>
</feature>
<evidence type="ECO:0000313" key="3">
    <source>
        <dbReference type="EMBL" id="CAI0416326.1"/>
    </source>
</evidence>
<proteinExistence type="predicted"/>
<organism evidence="3 4">
    <name type="scientific">Linum tenue</name>
    <dbReference type="NCBI Taxonomy" id="586396"/>
    <lineage>
        <taxon>Eukaryota</taxon>
        <taxon>Viridiplantae</taxon>
        <taxon>Streptophyta</taxon>
        <taxon>Embryophyta</taxon>
        <taxon>Tracheophyta</taxon>
        <taxon>Spermatophyta</taxon>
        <taxon>Magnoliopsida</taxon>
        <taxon>eudicotyledons</taxon>
        <taxon>Gunneridae</taxon>
        <taxon>Pentapetalae</taxon>
        <taxon>rosids</taxon>
        <taxon>fabids</taxon>
        <taxon>Malpighiales</taxon>
        <taxon>Linaceae</taxon>
        <taxon>Linum</taxon>
    </lineage>
</organism>
<reference evidence="3" key="1">
    <citation type="submission" date="2022-08" db="EMBL/GenBank/DDBJ databases">
        <authorList>
            <person name="Gutierrez-Valencia J."/>
        </authorList>
    </citation>
    <scope>NUCLEOTIDE SEQUENCE</scope>
</reference>
<dbReference type="AlphaFoldDB" id="A0AAV0K2V5"/>